<gene>
    <name evidence="1" type="ORF">DBX24_08665</name>
</gene>
<dbReference type="Proteomes" id="UP000464318">
    <property type="component" value="Chromosome"/>
</dbReference>
<dbReference type="PANTHER" id="PTHR42839">
    <property type="entry name" value="ISOCHORISMATE SYNTHASE ENTC"/>
    <property type="match status" value="1"/>
</dbReference>
<sequence length="317" mass="36373">MLVFRMPFEARFLSTDLFGEESLVSFSSFDLSETLSFKGNIKEIPLDEVGQLPFILSENNDEAGESREEYFDKLSQTIQVINAHQLPKLVIARRKIININEVDIPQTLKNLAEFYPSAFVYAFQHKGGVWMGAFSEVLGKYDKKSHLFETMSLAGTLPVEESWTKKEIEEQKPVSSYIHNILSRYAQEVRTSETYDFVSGNIKHLRTDFSIKIEESSLDDVINDLHPTPAVCGIPKDFCKEKIREIEGFDREFYAGYSKVEIDEKIYYFVNLRCGKFYKNSAVLFVGGGITRMSSPEKEWRETELKSQALGRNITTL</sequence>
<dbReference type="InterPro" id="IPR015890">
    <property type="entry name" value="Chorismate_C"/>
</dbReference>
<name>A0A6P1QXS9_9FLAO</name>
<dbReference type="Pfam" id="PF00425">
    <property type="entry name" value="Chorismate_bind"/>
    <property type="match status" value="1"/>
</dbReference>
<protein>
    <submittedName>
        <fullName evidence="1">Uncharacterized protein</fullName>
    </submittedName>
</protein>
<dbReference type="Gene3D" id="3.60.120.10">
    <property type="entry name" value="Anthranilate synthase"/>
    <property type="match status" value="1"/>
</dbReference>
<dbReference type="RefSeq" id="WP_160224606.1">
    <property type="nucleotide sequence ID" value="NZ_CP029149.1"/>
</dbReference>
<dbReference type="InterPro" id="IPR005801">
    <property type="entry name" value="ADC_synthase"/>
</dbReference>
<dbReference type="AlphaFoldDB" id="A0A6P1QXS9"/>
<evidence type="ECO:0000313" key="2">
    <source>
        <dbReference type="Proteomes" id="UP000464318"/>
    </source>
</evidence>
<evidence type="ECO:0000313" key="1">
    <source>
        <dbReference type="EMBL" id="QHN65947.1"/>
    </source>
</evidence>
<proteinExistence type="predicted"/>
<dbReference type="KEGG" id="bcad:DBX24_08665"/>
<dbReference type="PANTHER" id="PTHR42839:SF2">
    <property type="entry name" value="ISOCHORISMATE SYNTHASE ENTC"/>
    <property type="match status" value="1"/>
</dbReference>
<organism evidence="1 2">
    <name type="scientific">Bergeyella cardium</name>
    <dbReference type="NCBI Taxonomy" id="1585976"/>
    <lineage>
        <taxon>Bacteria</taxon>
        <taxon>Pseudomonadati</taxon>
        <taxon>Bacteroidota</taxon>
        <taxon>Flavobacteriia</taxon>
        <taxon>Flavobacteriales</taxon>
        <taxon>Weeksellaceae</taxon>
        <taxon>Bergeyella</taxon>
    </lineage>
</organism>
<dbReference type="EMBL" id="CP029149">
    <property type="protein sequence ID" value="QHN65947.1"/>
    <property type="molecule type" value="Genomic_DNA"/>
</dbReference>
<dbReference type="OrthoDB" id="9806579at2"/>
<keyword evidence="2" id="KW-1185">Reference proteome</keyword>
<accession>A0A6P1QXS9</accession>
<dbReference type="SUPFAM" id="SSF56322">
    <property type="entry name" value="ADC synthase"/>
    <property type="match status" value="1"/>
</dbReference>
<reference evidence="1 2" key="1">
    <citation type="submission" date="2018-04" db="EMBL/GenBank/DDBJ databases">
        <title>Characteristic and Complete Genome Sequencing of A Novel Member of Infective Endocarditis Causative Bacteria: Bergeyella cardium QL-PH.</title>
        <authorList>
            <person name="Pan H."/>
            <person name="Sun E."/>
            <person name="Zhang Y."/>
        </authorList>
    </citation>
    <scope>NUCLEOTIDE SEQUENCE [LARGE SCALE GENOMIC DNA]</scope>
    <source>
        <strain evidence="1 2">HPQL</strain>
    </source>
</reference>